<dbReference type="AlphaFoldDB" id="A0A9Q9CGB9"/>
<protein>
    <submittedName>
        <fullName evidence="2">Stage VI sporulation protein F</fullName>
    </submittedName>
</protein>
<organism evidence="2 4">
    <name type="scientific">Turicibacter bilis</name>
    <dbReference type="NCBI Taxonomy" id="2735723"/>
    <lineage>
        <taxon>Bacteria</taxon>
        <taxon>Bacillati</taxon>
        <taxon>Bacillota</taxon>
        <taxon>Erysipelotrichia</taxon>
        <taxon>Erysipelotrichales</taxon>
        <taxon>Turicibacteraceae</taxon>
        <taxon>Turicibacter</taxon>
    </lineage>
</organism>
<dbReference type="Proteomes" id="UP001058072">
    <property type="component" value="Chromosome"/>
</dbReference>
<sequence>MFDNLFGRFGKDVNVNQADLFNIADQASTMDLKNEEQVRALIQSVGAMVGRKVDKSVEDQLTKMIINGEVPTDMNELLKMMM</sequence>
<dbReference type="EMBL" id="CP071249">
    <property type="protein sequence ID" value="UUF06821.1"/>
    <property type="molecule type" value="Genomic_DNA"/>
</dbReference>
<proteinExistence type="predicted"/>
<dbReference type="Proteomes" id="UP001058016">
    <property type="component" value="Chromosome"/>
</dbReference>
<dbReference type="InterPro" id="IPR025942">
    <property type="entry name" value="SpoVIF"/>
</dbReference>
<evidence type="ECO:0000313" key="1">
    <source>
        <dbReference type="EMBL" id="UUF06821.1"/>
    </source>
</evidence>
<evidence type="ECO:0000313" key="3">
    <source>
        <dbReference type="Proteomes" id="UP001058016"/>
    </source>
</evidence>
<dbReference type="RefSeq" id="WP_055242059.1">
    <property type="nucleotide sequence ID" value="NZ_CP071249.1"/>
</dbReference>
<dbReference type="Pfam" id="PF14069">
    <property type="entry name" value="SpoVIF"/>
    <property type="match status" value="1"/>
</dbReference>
<keyword evidence="3" id="KW-1185">Reference proteome</keyword>
<evidence type="ECO:0000313" key="2">
    <source>
        <dbReference type="EMBL" id="UUF08045.1"/>
    </source>
</evidence>
<dbReference type="EMBL" id="CP071250">
    <property type="protein sequence ID" value="UUF08045.1"/>
    <property type="molecule type" value="Genomic_DNA"/>
</dbReference>
<accession>A0A9Q9CGB9</accession>
<gene>
    <name evidence="1" type="ORF">J0J69_04360</name>
    <name evidence="2" type="ORF">J0J70_10540</name>
</gene>
<name>A0A9Q9CGB9_9FIRM</name>
<reference evidence="2 3" key="1">
    <citation type="submission" date="2021-03" db="EMBL/GenBank/DDBJ databases">
        <title>Comparative Genomics and Metabolomics in the genus Turicibacter.</title>
        <authorList>
            <person name="Maki J."/>
            <person name="Looft T."/>
        </authorList>
    </citation>
    <scope>NUCLEOTIDE SEQUENCE</scope>
    <source>
        <strain evidence="2">ISU324</strain>
        <strain evidence="1 3">MMM721</strain>
    </source>
</reference>
<evidence type="ECO:0000313" key="4">
    <source>
        <dbReference type="Proteomes" id="UP001058072"/>
    </source>
</evidence>